<keyword evidence="4" id="KW-0663">Pyridoxal phosphate</keyword>
<dbReference type="Gene3D" id="3.90.1150.10">
    <property type="entry name" value="Aspartate Aminotransferase, domain 1"/>
    <property type="match status" value="1"/>
</dbReference>
<dbReference type="Pfam" id="PF00155">
    <property type="entry name" value="Aminotran_1_2"/>
    <property type="match status" value="1"/>
</dbReference>
<reference evidence="6 7" key="1">
    <citation type="submission" date="2022-06" db="EMBL/GenBank/DDBJ databases">
        <authorList>
            <person name="Xuan X."/>
        </authorList>
    </citation>
    <scope>NUCLEOTIDE SEQUENCE [LARGE SCALE GENOMIC DNA]</scope>
    <source>
        <strain evidence="6 7">2V75</strain>
    </source>
</reference>
<dbReference type="GO" id="GO:0008483">
    <property type="term" value="F:transaminase activity"/>
    <property type="evidence" value="ECO:0007669"/>
    <property type="project" value="UniProtKB-KW"/>
</dbReference>
<dbReference type="PANTHER" id="PTHR13693">
    <property type="entry name" value="CLASS II AMINOTRANSFERASE/8-AMINO-7-OXONONANOATE SYNTHASE"/>
    <property type="match status" value="1"/>
</dbReference>
<dbReference type="Gene3D" id="3.40.640.10">
    <property type="entry name" value="Type I PLP-dependent aspartate aminotransferase-like (Major domain)"/>
    <property type="match status" value="1"/>
</dbReference>
<dbReference type="InterPro" id="IPR015422">
    <property type="entry name" value="PyrdxlP-dep_Trfase_small"/>
</dbReference>
<evidence type="ECO:0000313" key="6">
    <source>
        <dbReference type="EMBL" id="MCO5724495.1"/>
    </source>
</evidence>
<evidence type="ECO:0000256" key="2">
    <source>
        <dbReference type="ARBA" id="ARBA00010008"/>
    </source>
</evidence>
<evidence type="ECO:0000256" key="3">
    <source>
        <dbReference type="ARBA" id="ARBA00022679"/>
    </source>
</evidence>
<organism evidence="6 7">
    <name type="scientific">Robiginitalea marina</name>
    <dbReference type="NCBI Taxonomy" id="2954105"/>
    <lineage>
        <taxon>Bacteria</taxon>
        <taxon>Pseudomonadati</taxon>
        <taxon>Bacteroidota</taxon>
        <taxon>Flavobacteriia</taxon>
        <taxon>Flavobacteriales</taxon>
        <taxon>Flavobacteriaceae</taxon>
        <taxon>Robiginitalea</taxon>
    </lineage>
</organism>
<comment type="cofactor">
    <cofactor evidence="1">
        <name>pyridoxal 5'-phosphate</name>
        <dbReference type="ChEBI" id="CHEBI:597326"/>
    </cofactor>
</comment>
<keyword evidence="3" id="KW-0808">Transferase</keyword>
<dbReference type="InterPro" id="IPR015421">
    <property type="entry name" value="PyrdxlP-dep_Trfase_major"/>
</dbReference>
<comment type="similarity">
    <text evidence="2">Belongs to the class-II pyridoxal-phosphate-dependent aminotransferase family. BioF subfamily.</text>
</comment>
<keyword evidence="6" id="KW-0032">Aminotransferase</keyword>
<dbReference type="InterPro" id="IPR004839">
    <property type="entry name" value="Aminotransferase_I/II_large"/>
</dbReference>
<gene>
    <name evidence="6" type="ORF">NG653_06485</name>
</gene>
<keyword evidence="7" id="KW-1185">Reference proteome</keyword>
<dbReference type="InterPro" id="IPR015424">
    <property type="entry name" value="PyrdxlP-dep_Trfase"/>
</dbReference>
<evidence type="ECO:0000259" key="5">
    <source>
        <dbReference type="Pfam" id="PF00155"/>
    </source>
</evidence>
<accession>A0ABT1AWS3</accession>
<dbReference type="SUPFAM" id="SSF53383">
    <property type="entry name" value="PLP-dependent transferases"/>
    <property type="match status" value="1"/>
</dbReference>
<feature type="domain" description="Aminotransferase class I/classII large" evidence="5">
    <location>
        <begin position="23"/>
        <end position="364"/>
    </location>
</feature>
<evidence type="ECO:0000256" key="1">
    <source>
        <dbReference type="ARBA" id="ARBA00001933"/>
    </source>
</evidence>
<proteinExistence type="inferred from homology"/>
<dbReference type="PANTHER" id="PTHR13693:SF77">
    <property type="entry name" value="8-AMINO-7-OXONONANOATE SYNTHASE"/>
    <property type="match status" value="1"/>
</dbReference>
<dbReference type="EMBL" id="JAMXIB010000004">
    <property type="protein sequence ID" value="MCO5724495.1"/>
    <property type="molecule type" value="Genomic_DNA"/>
</dbReference>
<evidence type="ECO:0000313" key="7">
    <source>
        <dbReference type="Proteomes" id="UP001206312"/>
    </source>
</evidence>
<protein>
    <submittedName>
        <fullName evidence="6">Pyridoxal phosphate-dependent aminotransferase family protein</fullName>
    </submittedName>
</protein>
<sequence length="377" mass="41073">MEARLEKRLREGAFRQLYPPNDRVDFSSNDYLGYAHSPRQPESSLPPGSTGSRLISGNHGLYSQAEKVIAEFHRADSALIYNSGYDANVGLLSCLLQRNDCIFYDQSVHASIRDGIALGKGRAFKFSHNSLSSLKKKVGAVLPMGRKNGIEVYVITESVFSMEGDGPDLAAFSSYCREMGFHLIVDEAHAAGILGPGGRGEVVAQGCEDAVFARVITFGKALGCHGAAVLGSHRLREYQINFSRSLIYTTALPPGSLQALLRSYQWLESPAGKEAREQLRQVCTVFRDTVAALGLGPFFRMARGPIHCCEAGGNMRVKALALILQEAGFEVKPILSPTVDAGRECLRFSLHAFNTATQVREVLTILGHALKKESHGE</sequence>
<dbReference type="RefSeq" id="WP_252740873.1">
    <property type="nucleotide sequence ID" value="NZ_JAMXIB010000004.1"/>
</dbReference>
<dbReference type="Proteomes" id="UP001206312">
    <property type="component" value="Unassembled WGS sequence"/>
</dbReference>
<name>A0ABT1AWS3_9FLAO</name>
<evidence type="ECO:0000256" key="4">
    <source>
        <dbReference type="ARBA" id="ARBA00022898"/>
    </source>
</evidence>
<dbReference type="InterPro" id="IPR050087">
    <property type="entry name" value="AON_synthase_class-II"/>
</dbReference>
<comment type="caution">
    <text evidence="6">The sequence shown here is derived from an EMBL/GenBank/DDBJ whole genome shotgun (WGS) entry which is preliminary data.</text>
</comment>